<proteinExistence type="predicted"/>
<dbReference type="EMBL" id="DF977567">
    <property type="protein sequence ID" value="GAP93442.1"/>
    <property type="molecule type" value="Genomic_DNA"/>
</dbReference>
<protein>
    <submittedName>
        <fullName evidence="2">Uncharacterized protein</fullName>
    </submittedName>
</protein>
<dbReference type="OrthoDB" id="5226159at2759"/>
<dbReference type="AlphaFoldDB" id="A0A1W2TXI9"/>
<evidence type="ECO:0000313" key="2">
    <source>
        <dbReference type="EMBL" id="GAP93442.1"/>
    </source>
</evidence>
<evidence type="ECO:0000256" key="1">
    <source>
        <dbReference type="SAM" id="MobiDB-lite"/>
    </source>
</evidence>
<organism evidence="2">
    <name type="scientific">Rosellinia necatrix</name>
    <name type="common">White root-rot fungus</name>
    <dbReference type="NCBI Taxonomy" id="77044"/>
    <lineage>
        <taxon>Eukaryota</taxon>
        <taxon>Fungi</taxon>
        <taxon>Dikarya</taxon>
        <taxon>Ascomycota</taxon>
        <taxon>Pezizomycotina</taxon>
        <taxon>Sordariomycetes</taxon>
        <taxon>Xylariomycetidae</taxon>
        <taxon>Xylariales</taxon>
        <taxon>Xylariaceae</taxon>
        <taxon>Rosellinia</taxon>
    </lineage>
</organism>
<keyword evidence="3" id="KW-1185">Reference proteome</keyword>
<reference evidence="2" key="1">
    <citation type="submission" date="2016-03" db="EMBL/GenBank/DDBJ databases">
        <title>Draft genome sequence of Rosellinia necatrix.</title>
        <authorList>
            <person name="Kanematsu S."/>
        </authorList>
    </citation>
    <scope>NUCLEOTIDE SEQUENCE [LARGE SCALE GENOMIC DNA]</scope>
    <source>
        <strain evidence="2">W97</strain>
    </source>
</reference>
<dbReference type="OMA" id="FEKNPVN"/>
<sequence>MACISFNAVTARLQRLIGLKSKAAAAAANEKRHSHAIQISAPFNFKHESISLPGLSEDDIAHLKEKAAASRLGSVASANDNDVPSAFSSPRKAPRAPHSPVRNMSPVVTVTPGTPLPLSSNVI</sequence>
<evidence type="ECO:0000313" key="3">
    <source>
        <dbReference type="Proteomes" id="UP000054516"/>
    </source>
</evidence>
<dbReference type="Proteomes" id="UP000054516">
    <property type="component" value="Unassembled WGS sequence"/>
</dbReference>
<gene>
    <name evidence="2" type="ORF">SAMD00023353_12200030</name>
</gene>
<name>A0A1W2TXI9_ROSNE</name>
<feature type="region of interest" description="Disordered" evidence="1">
    <location>
        <begin position="72"/>
        <end position="108"/>
    </location>
</feature>
<accession>A0A1W2TXI9</accession>
<feature type="compositionally biased region" description="Polar residues" evidence="1">
    <location>
        <begin position="76"/>
        <end position="88"/>
    </location>
</feature>